<sequence>MMKNGIFEDLFVLEMASNHQGSVERGLQIISAFSKVVRFNNVRAAIKLQFRDIDNFVHKDFVGRDDIRYVKRLADTKMSKQDFGILVDAIRKSGCIPMSTPFDEKSVDWCVEFDMPIIKVASADNNDWTLLEKIATTKKPVIISTGGMTQKDMDDVVHFFTSRNITLSLNHCIAAYPHEDNECELNQIDYLRHRYPDLVIGYSCHEYHDWSASMYIAYGKGARTFERHIDINDDGFQVATYSSLPGQIDTWFKAWHKAQEMCGTSGNHRRNFIDREIAYLDSYVRGVYAKRDLVAGQTLSEDDYYMAIPLQKGQVSSRELMLGKYGHKLLTDCKKDEPITVRILDTPYSADPAMLESFSKRGL</sequence>
<dbReference type="STRING" id="452638.Pnec_0333"/>
<reference evidence="2" key="1">
    <citation type="submission" date="2008-03" db="EMBL/GenBank/DDBJ databases">
        <title>Complete sequence of Polynucleobacter necessarius STIR1.</title>
        <authorList>
            <consortium name="US DOE Joint Genome Institute"/>
            <person name="Copeland A."/>
            <person name="Lucas S."/>
            <person name="Lapidus A."/>
            <person name="Barry K."/>
            <person name="Detter J.C."/>
            <person name="Glavina del Rio T."/>
            <person name="Hammon N."/>
            <person name="Israni S."/>
            <person name="Dalin E."/>
            <person name="Tice H."/>
            <person name="Pitluck S."/>
            <person name="Chain P."/>
            <person name="Malfatti S."/>
            <person name="Shin M."/>
            <person name="Vergez L."/>
            <person name="Schmutz J."/>
            <person name="Larimer F."/>
            <person name="Land M."/>
            <person name="Hauser L."/>
            <person name="Kyrpides N."/>
            <person name="Kim E."/>
            <person name="Hahn M."/>
            <person name="Richardson P."/>
        </authorList>
    </citation>
    <scope>NUCLEOTIDE SEQUENCE [LARGE SCALE GENOMIC DNA]</scope>
    <source>
        <strain evidence="2">STIR1</strain>
    </source>
</reference>
<dbReference type="Gene3D" id="3.20.20.70">
    <property type="entry name" value="Aldolase class I"/>
    <property type="match status" value="1"/>
</dbReference>
<dbReference type="eggNOG" id="COG2089">
    <property type="taxonomic scope" value="Bacteria"/>
</dbReference>
<name>B1XTE8_POLNS</name>
<proteinExistence type="predicted"/>
<dbReference type="PANTHER" id="PTHR42966:SF1">
    <property type="entry name" value="SIALIC ACID SYNTHASE"/>
    <property type="match status" value="1"/>
</dbReference>
<dbReference type="Gene3D" id="3.90.1210.10">
    <property type="entry name" value="Antifreeze-like/N-acetylneuraminic acid synthase C-terminal domain"/>
    <property type="match status" value="1"/>
</dbReference>
<dbReference type="AlphaFoldDB" id="B1XTE8"/>
<dbReference type="EMBL" id="CP001010">
    <property type="protein sequence ID" value="ACB43625.1"/>
    <property type="molecule type" value="Genomic_DNA"/>
</dbReference>
<dbReference type="Pfam" id="PF03102">
    <property type="entry name" value="NeuB"/>
    <property type="match status" value="1"/>
</dbReference>
<dbReference type="InterPro" id="IPR013785">
    <property type="entry name" value="Aldolase_TIM"/>
</dbReference>
<accession>B1XTE8</accession>
<dbReference type="HOGENOM" id="CLU_042669_0_0_4"/>
<gene>
    <name evidence="2" type="ordered locus">Pnec_0333</name>
</gene>
<dbReference type="PANTHER" id="PTHR42966">
    <property type="entry name" value="N-ACETYLNEURAMINATE SYNTHASE"/>
    <property type="match status" value="1"/>
</dbReference>
<evidence type="ECO:0000259" key="1">
    <source>
        <dbReference type="Pfam" id="PF03102"/>
    </source>
</evidence>
<dbReference type="KEGG" id="pne:Pnec_0333"/>
<dbReference type="GO" id="GO:0047444">
    <property type="term" value="F:N-acylneuraminate-9-phosphate synthase activity"/>
    <property type="evidence" value="ECO:0007669"/>
    <property type="project" value="TreeGrafter"/>
</dbReference>
<dbReference type="InterPro" id="IPR013132">
    <property type="entry name" value="PseI/NeuA/B-like_N"/>
</dbReference>
<dbReference type="InterPro" id="IPR051690">
    <property type="entry name" value="PseI-like"/>
</dbReference>
<feature type="domain" description="PseI/NeuA/B-like" evidence="1">
    <location>
        <begin position="45"/>
        <end position="263"/>
    </location>
</feature>
<evidence type="ECO:0000313" key="2">
    <source>
        <dbReference type="EMBL" id="ACB43625.1"/>
    </source>
</evidence>
<dbReference type="GO" id="GO:0016051">
    <property type="term" value="P:carbohydrate biosynthetic process"/>
    <property type="evidence" value="ECO:0007669"/>
    <property type="project" value="InterPro"/>
</dbReference>
<dbReference type="SUPFAM" id="SSF51569">
    <property type="entry name" value="Aldolase"/>
    <property type="match status" value="1"/>
</dbReference>
<protein>
    <submittedName>
        <fullName evidence="2">N-acetylneuraminic acid synthase, N-terminal domain</fullName>
    </submittedName>
</protein>
<organism evidence="2">
    <name type="scientific">Polynucleobacter necessarius subsp. necessarius (strain STIR1)</name>
    <dbReference type="NCBI Taxonomy" id="452638"/>
    <lineage>
        <taxon>Bacteria</taxon>
        <taxon>Pseudomonadati</taxon>
        <taxon>Pseudomonadota</taxon>
        <taxon>Betaproteobacteria</taxon>
        <taxon>Burkholderiales</taxon>
        <taxon>Burkholderiaceae</taxon>
        <taxon>Polynucleobacter</taxon>
    </lineage>
</organism>